<name>A0A4Q2V589_FUSOX</name>
<dbReference type="AlphaFoldDB" id="A0A4Q2V589"/>
<proteinExistence type="predicted"/>
<dbReference type="Pfam" id="PF12013">
    <property type="entry name" value="OrsD"/>
    <property type="match status" value="1"/>
</dbReference>
<organism evidence="2 3">
    <name type="scientific">Fusarium oxysporum f. sp. narcissi</name>
    <dbReference type="NCBI Taxonomy" id="451672"/>
    <lineage>
        <taxon>Eukaryota</taxon>
        <taxon>Fungi</taxon>
        <taxon>Dikarya</taxon>
        <taxon>Ascomycota</taxon>
        <taxon>Pezizomycotina</taxon>
        <taxon>Sordariomycetes</taxon>
        <taxon>Hypocreomycetidae</taxon>
        <taxon>Hypocreales</taxon>
        <taxon>Nectriaceae</taxon>
        <taxon>Fusarium</taxon>
        <taxon>Fusarium oxysporum species complex</taxon>
    </lineage>
</organism>
<feature type="region of interest" description="Disordered" evidence="1">
    <location>
        <begin position="792"/>
        <end position="814"/>
    </location>
</feature>
<reference evidence="2 3" key="1">
    <citation type="submission" date="2016-12" db="EMBL/GenBank/DDBJ databases">
        <title>Draft genome sequence of Fusarium oxysporum causing rot on Narcissus.</title>
        <authorList>
            <person name="Armitage A.D."/>
            <person name="Taylor A."/>
            <person name="Clarkson J.P."/>
            <person name="Harrison R.J."/>
            <person name="Jackson A.C."/>
        </authorList>
    </citation>
    <scope>NUCLEOTIDE SEQUENCE [LARGE SCALE GENOMIC DNA]</scope>
    <source>
        <strain evidence="2 3">N139</strain>
    </source>
</reference>
<evidence type="ECO:0000256" key="1">
    <source>
        <dbReference type="SAM" id="MobiDB-lite"/>
    </source>
</evidence>
<dbReference type="Proteomes" id="UP000290540">
    <property type="component" value="Unassembled WGS sequence"/>
</dbReference>
<comment type="caution">
    <text evidence="2">The sequence shown here is derived from an EMBL/GenBank/DDBJ whole genome shotgun (WGS) entry which is preliminary data.</text>
</comment>
<evidence type="ECO:0000313" key="2">
    <source>
        <dbReference type="EMBL" id="RYC80089.1"/>
    </source>
</evidence>
<dbReference type="InterPro" id="IPR022698">
    <property type="entry name" value="OrsD"/>
</dbReference>
<evidence type="ECO:0000313" key="3">
    <source>
        <dbReference type="Proteomes" id="UP000290540"/>
    </source>
</evidence>
<sequence length="980" mass="112126">MESLDLIYFHSALRILICKSCKSVFATSIRSHIRTFHRELALSKQELKKYEESFRDLSPICDRNVIRNLQPSSQDPAIPHLPVHLDNILCLCCEGQKRPYVCRSETHMREHLRLVHGRKSHRRGQRYENGILEAWLKEGVARAPIACQTLFKSSSNRRYFPVLAPELEPTSVSEPLLSEISHAPASTVGGSGGLDPGASSAYLQSTLPLDALIEEKLTQAAHLTVTSAQHTRDRWQREVNPTSEQYRWIQFTEWGRYLAEHPLGAAARLLDLPSGESRNCSGMNRDSHHGNEHERQLQSEHVLQHILAALKRFVERARKTMSDGRFNVFDQHRLNSFLPRRTSGRPFFYKLQDKTYEKYVRVAQKLICFVYRRAWARTGPSLPFRLTEVQMDALNNTVHASMALQNVLIDGERDHEYMEEIWTRLEDNLLIFYVSLLDHALYRDIYESPIVGFLAVLAIQETDSGIILSQPRLYEAISYTPYLSAFIKISQLLVAERALLAVQRDEFEYPGLALEDMQHRFMVEGTRSPMCWAQKLRAYGKAIKDTTTSIGHIQWSDDDETLSYKDTQFTMTQLRSLVSTELEIAQAQLSDLLIHPDDDDRELVVPSLSLRSLVDHPAESAPGWSFICHPKNTALHGHEKWLLNRILQTSWLRNDFFRVPKRAIWREQAVSEYVTNVDRFLERLLLLIHITGGQPARGTELLSIRHRNSVDGQGRRNIFLESGLVSFVTYYHKGYNINGSTKIIHRFLPLEVSELVVYYLWLVVPFVDQLRILAMGSALNKLGSSYLWGESTKPPHKSPGERTINSTQPGSATAVETPWLSTRLSRILVQEFQRSISTKVTIPIWRHAAIAISRRHLRQAKFKRDFIEAVTWAWNDKMAAHSTKLAGLTYARGLDEAPGHVAGAKAEYRRISREWHAWLGLGGYFTKKSDGVNDVTIEQLGITAEKTAMWTENGPVSKKRGLTLDNTDSPCQYKKGRYRS</sequence>
<dbReference type="EMBL" id="MQTW01000439">
    <property type="protein sequence ID" value="RYC80089.1"/>
    <property type="molecule type" value="Genomic_DNA"/>
</dbReference>
<gene>
    <name evidence="2" type="ORF">BFJ63_vAg17023</name>
</gene>
<protein>
    <submittedName>
        <fullName evidence="2">Uncharacterized protein</fullName>
    </submittedName>
</protein>
<accession>A0A4Q2V589</accession>